<dbReference type="Proteomes" id="UP001216907">
    <property type="component" value="Unassembled WGS sequence"/>
</dbReference>
<comment type="caution">
    <text evidence="2">The sequence shown here is derived from an EMBL/GenBank/DDBJ whole genome shotgun (WGS) entry which is preliminary data.</text>
</comment>
<protein>
    <recommendedName>
        <fullName evidence="4">Response regulatory domain-containing protein</fullName>
    </recommendedName>
</protein>
<dbReference type="RefSeq" id="WP_277859486.1">
    <property type="nucleotide sequence ID" value="NZ_JARRAG010000001.1"/>
</dbReference>
<evidence type="ECO:0000313" key="3">
    <source>
        <dbReference type="Proteomes" id="UP001216907"/>
    </source>
</evidence>
<proteinExistence type="predicted"/>
<feature type="region of interest" description="Disordered" evidence="1">
    <location>
        <begin position="129"/>
        <end position="161"/>
    </location>
</feature>
<sequence>MKGITILTITKDSDWLIRMRPALHAAGRGRLVVAESIAEAERLLAYAKPRLIVVDWKRSQCSSDDVAPLLWKNSTQARPASVMILAQDYQVEEATVLYQLGVDEYVSDSDHHDVLGSVLSAHSPESSAIAGHHWRSSTTTSPALTDAGDARSSFEPIGTAR</sequence>
<evidence type="ECO:0000256" key="1">
    <source>
        <dbReference type="SAM" id="MobiDB-lite"/>
    </source>
</evidence>
<evidence type="ECO:0008006" key="4">
    <source>
        <dbReference type="Google" id="ProtNLM"/>
    </source>
</evidence>
<dbReference type="EMBL" id="JARRAG010000001">
    <property type="protein sequence ID" value="MDG3003130.1"/>
    <property type="molecule type" value="Genomic_DNA"/>
</dbReference>
<organism evidence="2 3">
    <name type="scientific">Paludisphaera mucosa</name>
    <dbReference type="NCBI Taxonomy" id="3030827"/>
    <lineage>
        <taxon>Bacteria</taxon>
        <taxon>Pseudomonadati</taxon>
        <taxon>Planctomycetota</taxon>
        <taxon>Planctomycetia</taxon>
        <taxon>Isosphaerales</taxon>
        <taxon>Isosphaeraceae</taxon>
        <taxon>Paludisphaera</taxon>
    </lineage>
</organism>
<evidence type="ECO:0000313" key="2">
    <source>
        <dbReference type="EMBL" id="MDG3003130.1"/>
    </source>
</evidence>
<dbReference type="SUPFAM" id="SSF52172">
    <property type="entry name" value="CheY-like"/>
    <property type="match status" value="1"/>
</dbReference>
<reference evidence="2 3" key="1">
    <citation type="submission" date="2023-03" db="EMBL/GenBank/DDBJ databases">
        <title>Paludisphaera mucosa sp. nov. a novel planctomycete from northern fen.</title>
        <authorList>
            <person name="Ivanova A."/>
        </authorList>
    </citation>
    <scope>NUCLEOTIDE SEQUENCE [LARGE SCALE GENOMIC DNA]</scope>
    <source>
        <strain evidence="2 3">Pla2</strain>
    </source>
</reference>
<keyword evidence="3" id="KW-1185">Reference proteome</keyword>
<name>A0ABT6F6W2_9BACT</name>
<dbReference type="InterPro" id="IPR011006">
    <property type="entry name" value="CheY-like_superfamily"/>
</dbReference>
<accession>A0ABT6F6W2</accession>
<gene>
    <name evidence="2" type="ORF">PZE19_05070</name>
</gene>